<evidence type="ECO:0008006" key="3">
    <source>
        <dbReference type="Google" id="ProtNLM"/>
    </source>
</evidence>
<keyword evidence="2" id="KW-1185">Reference proteome</keyword>
<reference evidence="1" key="1">
    <citation type="journal article" date="2014" name="Int. J. Syst. Evol. Microbiol.">
        <title>Complete genome sequence of Corynebacterium casei LMG S-19264T (=DSM 44701T), isolated from a smear-ripened cheese.</title>
        <authorList>
            <consortium name="US DOE Joint Genome Institute (JGI-PGF)"/>
            <person name="Walter F."/>
            <person name="Albersmeier A."/>
            <person name="Kalinowski J."/>
            <person name="Ruckert C."/>
        </authorList>
    </citation>
    <scope>NUCLEOTIDE SEQUENCE</scope>
    <source>
        <strain evidence="1">JCM 3313</strain>
    </source>
</reference>
<comment type="caution">
    <text evidence="1">The sequence shown here is derived from an EMBL/GenBank/DDBJ whole genome shotgun (WGS) entry which is preliminary data.</text>
</comment>
<name>A0A918ECZ3_9PSEU</name>
<gene>
    <name evidence="1" type="ORF">GCM10010185_18990</name>
</gene>
<dbReference type="AlphaFoldDB" id="A0A918ECZ3"/>
<protein>
    <recommendedName>
        <fullName evidence="3">Nucleic acid/nucleotide deaminase of polymorphic system toxin</fullName>
    </recommendedName>
</protein>
<evidence type="ECO:0000313" key="2">
    <source>
        <dbReference type="Proteomes" id="UP000639606"/>
    </source>
</evidence>
<evidence type="ECO:0000313" key="1">
    <source>
        <dbReference type="EMBL" id="GGP47393.1"/>
    </source>
</evidence>
<dbReference type="Proteomes" id="UP000639606">
    <property type="component" value="Unassembled WGS sequence"/>
</dbReference>
<organism evidence="1 2">
    <name type="scientific">Saccharothrix coeruleofusca</name>
    <dbReference type="NCBI Taxonomy" id="33919"/>
    <lineage>
        <taxon>Bacteria</taxon>
        <taxon>Bacillati</taxon>
        <taxon>Actinomycetota</taxon>
        <taxon>Actinomycetes</taxon>
        <taxon>Pseudonocardiales</taxon>
        <taxon>Pseudonocardiaceae</taxon>
        <taxon>Saccharothrix</taxon>
    </lineage>
</organism>
<accession>A0A918ECZ3</accession>
<dbReference type="InterPro" id="IPR032724">
    <property type="entry name" value="SCP1.201-like"/>
</dbReference>
<dbReference type="Pfam" id="PF14428">
    <property type="entry name" value="DddA-like"/>
    <property type="match status" value="1"/>
</dbReference>
<reference evidence="1" key="2">
    <citation type="submission" date="2020-09" db="EMBL/GenBank/DDBJ databases">
        <authorList>
            <person name="Sun Q."/>
            <person name="Ohkuma M."/>
        </authorList>
    </citation>
    <scope>NUCLEOTIDE SEQUENCE</scope>
    <source>
        <strain evidence="1">JCM 3313</strain>
    </source>
</reference>
<sequence length="238" mass="25577">MSSLREVAEYVAAACDKASECRDALVVAIEEAQDAAELLAGALEGSTDPECEAALANIAEVARGSREVWRSLSEGMSTAQRVLDRLVGATASKPSSPTEVPPGRIEELRRQLPPPVVPGTGQKTHGRWFGPDARARPLISGEDEMYEEAIKAVSDLGLRRGTVNVAVDVETKLASYMRNHGIRSATLLINNVPCSTGRFTCDKLIPIILPEGCTLTVYGANGFRKTYRGGAPSPWRTR</sequence>
<proteinExistence type="predicted"/>
<dbReference type="EMBL" id="BMRG01000003">
    <property type="protein sequence ID" value="GGP47393.1"/>
    <property type="molecule type" value="Genomic_DNA"/>
</dbReference>